<keyword evidence="8" id="KW-1185">Reference proteome</keyword>
<keyword evidence="5 6" id="KW-0472">Membrane</keyword>
<gene>
    <name evidence="7" type="ORF">ACFO3G_01660</name>
</gene>
<dbReference type="EMBL" id="JBHSGO010000034">
    <property type="protein sequence ID" value="MFC4665330.1"/>
    <property type="molecule type" value="Genomic_DNA"/>
</dbReference>
<feature type="transmembrane region" description="Helical" evidence="6">
    <location>
        <begin position="93"/>
        <end position="113"/>
    </location>
</feature>
<dbReference type="PANTHER" id="PTHR23291">
    <property type="entry name" value="BAX INHIBITOR-RELATED"/>
    <property type="match status" value="1"/>
</dbReference>
<comment type="caution">
    <text evidence="7">The sequence shown here is derived from an EMBL/GenBank/DDBJ whole genome shotgun (WGS) entry which is preliminary data.</text>
</comment>
<feature type="transmembrane region" description="Helical" evidence="6">
    <location>
        <begin position="119"/>
        <end position="137"/>
    </location>
</feature>
<proteinExistence type="inferred from homology"/>
<feature type="transmembrane region" description="Helical" evidence="6">
    <location>
        <begin position="61"/>
        <end position="81"/>
    </location>
</feature>
<dbReference type="InterPro" id="IPR006214">
    <property type="entry name" value="Bax_inhibitor_1-related"/>
</dbReference>
<accession>A0ABV9K5E1</accession>
<comment type="similarity">
    <text evidence="2 6">Belongs to the BI1 family.</text>
</comment>
<evidence type="ECO:0000313" key="7">
    <source>
        <dbReference type="EMBL" id="MFC4665330.1"/>
    </source>
</evidence>
<evidence type="ECO:0000256" key="6">
    <source>
        <dbReference type="RuleBase" id="RU004379"/>
    </source>
</evidence>
<keyword evidence="3 6" id="KW-0812">Transmembrane</keyword>
<feature type="transmembrane region" description="Helical" evidence="6">
    <location>
        <begin position="30"/>
        <end position="49"/>
    </location>
</feature>
<feature type="transmembrane region" description="Helical" evidence="6">
    <location>
        <begin position="174"/>
        <end position="192"/>
    </location>
</feature>
<sequence>MQFNEGMNEYSGQSQNVVTSTTTSSLMRSVFIWMTLALGITGFTSYLMMEKGYAMTLLQSGPMLFFGLLIAELIMVFVLSARIMKMSFSTATICFAAYSILNGVTLSPLLMMYTKTSLTTTFFITAGTFLAMAVIGYTTKRDLTKMGSYLFMGLIGLIIASVVNIFLGNSMFDLIISVIGVLIFTGLTVYEVNRIKAMLSMAVEGDETFKKIALLGSLSLYLDFINLFLYILRFFGNRD</sequence>
<dbReference type="Pfam" id="PF01027">
    <property type="entry name" value="Bax1-I"/>
    <property type="match status" value="1"/>
</dbReference>
<feature type="transmembrane region" description="Helical" evidence="6">
    <location>
        <begin position="212"/>
        <end position="232"/>
    </location>
</feature>
<dbReference type="CDD" id="cd10432">
    <property type="entry name" value="BI-1-like_bacterial"/>
    <property type="match status" value="1"/>
</dbReference>
<keyword evidence="4 6" id="KW-1133">Transmembrane helix</keyword>
<dbReference type="PANTHER" id="PTHR23291:SF50">
    <property type="entry name" value="PROTEIN LIFEGUARD 4"/>
    <property type="match status" value="1"/>
</dbReference>
<evidence type="ECO:0000256" key="5">
    <source>
        <dbReference type="ARBA" id="ARBA00023136"/>
    </source>
</evidence>
<evidence type="ECO:0000256" key="3">
    <source>
        <dbReference type="ARBA" id="ARBA00022692"/>
    </source>
</evidence>
<dbReference type="Proteomes" id="UP001596020">
    <property type="component" value="Unassembled WGS sequence"/>
</dbReference>
<comment type="subcellular location">
    <subcellularLocation>
        <location evidence="1">Membrane</location>
        <topology evidence="1">Multi-pass membrane protein</topology>
    </subcellularLocation>
</comment>
<reference evidence="8" key="1">
    <citation type="journal article" date="2019" name="Int. J. Syst. Evol. Microbiol.">
        <title>The Global Catalogue of Microorganisms (GCM) 10K type strain sequencing project: providing services to taxonomists for standard genome sequencing and annotation.</title>
        <authorList>
            <consortium name="The Broad Institute Genomics Platform"/>
            <consortium name="The Broad Institute Genome Sequencing Center for Infectious Disease"/>
            <person name="Wu L."/>
            <person name="Ma J."/>
        </authorList>
    </citation>
    <scope>NUCLEOTIDE SEQUENCE [LARGE SCALE GENOMIC DNA]</scope>
    <source>
        <strain evidence="8">CGMCC 4.7357</strain>
    </source>
</reference>
<evidence type="ECO:0000256" key="2">
    <source>
        <dbReference type="ARBA" id="ARBA00010350"/>
    </source>
</evidence>
<name>A0ABV9K5E1_9PORP</name>
<dbReference type="RefSeq" id="WP_380077405.1">
    <property type="nucleotide sequence ID" value="NZ_JBHSGO010000034.1"/>
</dbReference>
<evidence type="ECO:0000313" key="8">
    <source>
        <dbReference type="Proteomes" id="UP001596020"/>
    </source>
</evidence>
<evidence type="ECO:0000256" key="1">
    <source>
        <dbReference type="ARBA" id="ARBA00004141"/>
    </source>
</evidence>
<organism evidence="7 8">
    <name type="scientific">Falsiporphyromonas endometrii</name>
    <dbReference type="NCBI Taxonomy" id="1387297"/>
    <lineage>
        <taxon>Bacteria</taxon>
        <taxon>Pseudomonadati</taxon>
        <taxon>Bacteroidota</taxon>
        <taxon>Bacteroidia</taxon>
        <taxon>Bacteroidales</taxon>
        <taxon>Porphyromonadaceae</taxon>
        <taxon>Falsiporphyromonas</taxon>
    </lineage>
</organism>
<feature type="transmembrane region" description="Helical" evidence="6">
    <location>
        <begin position="149"/>
        <end position="168"/>
    </location>
</feature>
<protein>
    <submittedName>
        <fullName evidence="7">Bax inhibitor-1/YccA family protein</fullName>
    </submittedName>
</protein>
<evidence type="ECO:0000256" key="4">
    <source>
        <dbReference type="ARBA" id="ARBA00022989"/>
    </source>
</evidence>